<dbReference type="InterPro" id="IPR026870">
    <property type="entry name" value="Zinc_ribbon_dom"/>
</dbReference>
<dbReference type="Pfam" id="PF13240">
    <property type="entry name" value="Zn_Ribbon_1"/>
    <property type="match status" value="1"/>
</dbReference>
<proteinExistence type="predicted"/>
<dbReference type="RefSeq" id="WP_149731044.1">
    <property type="nucleotide sequence ID" value="NZ_FMXB01000002.1"/>
</dbReference>
<dbReference type="EMBL" id="FMXB01000002">
    <property type="protein sequence ID" value="SDA41306.1"/>
    <property type="molecule type" value="Genomic_DNA"/>
</dbReference>
<reference evidence="2 3" key="1">
    <citation type="submission" date="2016-10" db="EMBL/GenBank/DDBJ databases">
        <authorList>
            <person name="Varghese N."/>
            <person name="Submissions S."/>
        </authorList>
    </citation>
    <scope>NUCLEOTIDE SEQUENCE [LARGE SCALE GENOMIC DNA]</scope>
    <source>
        <strain evidence="2 3">DSM 16643</strain>
    </source>
</reference>
<name>A0A1G5V7D3_9EURY</name>
<evidence type="ECO:0000313" key="2">
    <source>
        <dbReference type="EMBL" id="SDA41306.1"/>
    </source>
</evidence>
<feature type="domain" description="Zinc-ribbon" evidence="1">
    <location>
        <begin position="31"/>
        <end position="50"/>
    </location>
</feature>
<accession>A0A1G5V7D3</accession>
<dbReference type="Proteomes" id="UP000323439">
    <property type="component" value="Unassembled WGS sequence"/>
</dbReference>
<sequence length="324" mass="37572">MKNCEVCGTLNLKENNYCTHCGCRIIDENICPYCGRKNPDSASTCINCGKDIFPIAIDNFDVFFSEHNRSLILNAKITNSQYINILNRIFGKLDYAEINGKTPKEKVLQIANVFAPTIPKSSGVVHGEYGINVIFYDDRLDDSLQISTIIHELAHFLLFDVSVNFLCEILDVKESSLIKSFIEYFLTVPEIEIINEYCAHTVENRFIPLEFQNFRSFEKCVMDMGLGMEDIEDFIILGNSYANDFIHFLERPINEKLRQSIKLQFKRDFIDSKKEIVSYADSRLFPIEEKNRLFIGLMAYSFESLYANEEARFELEHIRIKFED</sequence>
<evidence type="ECO:0000313" key="3">
    <source>
        <dbReference type="Proteomes" id="UP000323439"/>
    </source>
</evidence>
<evidence type="ECO:0000259" key="1">
    <source>
        <dbReference type="Pfam" id="PF13240"/>
    </source>
</evidence>
<dbReference type="OrthoDB" id="82360at2157"/>
<dbReference type="AlphaFoldDB" id="A0A1G5V7D3"/>
<protein>
    <recommendedName>
        <fullName evidence="1">Zinc-ribbon domain-containing protein</fullName>
    </recommendedName>
</protein>
<organism evidence="2 3">
    <name type="scientific">Methanobrevibacter millerae</name>
    <dbReference type="NCBI Taxonomy" id="230361"/>
    <lineage>
        <taxon>Archaea</taxon>
        <taxon>Methanobacteriati</taxon>
        <taxon>Methanobacteriota</taxon>
        <taxon>Methanomada group</taxon>
        <taxon>Methanobacteria</taxon>
        <taxon>Methanobacteriales</taxon>
        <taxon>Methanobacteriaceae</taxon>
        <taxon>Methanobrevibacter</taxon>
    </lineage>
</organism>
<keyword evidence="3" id="KW-1185">Reference proteome</keyword>
<gene>
    <name evidence="2" type="ORF">SAMN02910315_00411</name>
</gene>